<evidence type="ECO:0000313" key="2">
    <source>
        <dbReference type="Proteomes" id="UP000606786"/>
    </source>
</evidence>
<organism evidence="1 2">
    <name type="scientific">Ceratitis capitata</name>
    <name type="common">Mediterranean fruit fly</name>
    <name type="synonym">Tephritis capitata</name>
    <dbReference type="NCBI Taxonomy" id="7213"/>
    <lineage>
        <taxon>Eukaryota</taxon>
        <taxon>Metazoa</taxon>
        <taxon>Ecdysozoa</taxon>
        <taxon>Arthropoda</taxon>
        <taxon>Hexapoda</taxon>
        <taxon>Insecta</taxon>
        <taxon>Pterygota</taxon>
        <taxon>Neoptera</taxon>
        <taxon>Endopterygota</taxon>
        <taxon>Diptera</taxon>
        <taxon>Brachycera</taxon>
        <taxon>Muscomorpha</taxon>
        <taxon>Tephritoidea</taxon>
        <taxon>Tephritidae</taxon>
        <taxon>Ceratitis</taxon>
        <taxon>Ceratitis</taxon>
    </lineage>
</organism>
<dbReference type="Proteomes" id="UP000606786">
    <property type="component" value="Unassembled WGS sequence"/>
</dbReference>
<evidence type="ECO:0000313" key="1">
    <source>
        <dbReference type="EMBL" id="CAD6994150.1"/>
    </source>
</evidence>
<protein>
    <submittedName>
        <fullName evidence="1">(Mediterranean fruit fly) hypothetical protein</fullName>
    </submittedName>
</protein>
<comment type="caution">
    <text evidence="1">The sequence shown here is derived from an EMBL/GenBank/DDBJ whole genome shotgun (WGS) entry which is preliminary data.</text>
</comment>
<keyword evidence="2" id="KW-1185">Reference proteome</keyword>
<dbReference type="EMBL" id="CAJHJT010000001">
    <property type="protein sequence ID" value="CAD6994150.1"/>
    <property type="molecule type" value="Genomic_DNA"/>
</dbReference>
<dbReference type="AlphaFoldDB" id="A0A811U6T4"/>
<sequence length="74" mass="8343">MELLLPVPFAARERCLVPRPLSSSTMANNEAEASRKRNYTKQQAFVCVANRMVLPRSAQLNCTLAQNDESFLFP</sequence>
<reference evidence="1" key="1">
    <citation type="submission" date="2020-11" db="EMBL/GenBank/DDBJ databases">
        <authorList>
            <person name="Whitehead M."/>
        </authorList>
    </citation>
    <scope>NUCLEOTIDE SEQUENCE</scope>
    <source>
        <strain evidence="1">EGII</strain>
    </source>
</reference>
<accession>A0A811U6T4</accession>
<name>A0A811U6T4_CERCA</name>
<proteinExistence type="predicted"/>
<gene>
    <name evidence="1" type="ORF">CCAP1982_LOCUS2916</name>
</gene>